<dbReference type="PANTHER" id="PTHR31241:SF77">
    <property type="entry name" value="AP2_ERF DOMAIN-CONTAINING PROTEIN"/>
    <property type="match status" value="1"/>
</dbReference>
<comment type="subcellular location">
    <subcellularLocation>
        <location evidence="1">Nucleus</location>
    </subcellularLocation>
</comment>
<dbReference type="EMBL" id="BQKI01000071">
    <property type="protein sequence ID" value="GJN14694.1"/>
    <property type="molecule type" value="Genomic_DNA"/>
</dbReference>
<dbReference type="SMART" id="SM00380">
    <property type="entry name" value="AP2"/>
    <property type="match status" value="1"/>
</dbReference>
<dbReference type="InterPro" id="IPR016177">
    <property type="entry name" value="DNA-bd_dom_sf"/>
</dbReference>
<evidence type="ECO:0000313" key="10">
    <source>
        <dbReference type="Proteomes" id="UP001054889"/>
    </source>
</evidence>
<dbReference type="CDD" id="cd00018">
    <property type="entry name" value="AP2"/>
    <property type="match status" value="1"/>
</dbReference>
<dbReference type="Pfam" id="PF00847">
    <property type="entry name" value="AP2"/>
    <property type="match status" value="1"/>
</dbReference>
<evidence type="ECO:0000256" key="2">
    <source>
        <dbReference type="ARBA" id="ARBA00023015"/>
    </source>
</evidence>
<dbReference type="InterPro" id="IPR036955">
    <property type="entry name" value="AP2/ERF_dom_sf"/>
</dbReference>
<dbReference type="SUPFAM" id="SSF54171">
    <property type="entry name" value="DNA-binding domain"/>
    <property type="match status" value="1"/>
</dbReference>
<protein>
    <recommendedName>
        <fullName evidence="8">AP2/ERF domain-containing protein</fullName>
    </recommendedName>
</protein>
<dbReference type="GO" id="GO:0000976">
    <property type="term" value="F:transcription cis-regulatory region binding"/>
    <property type="evidence" value="ECO:0007669"/>
    <property type="project" value="TreeGrafter"/>
</dbReference>
<evidence type="ECO:0000256" key="3">
    <source>
        <dbReference type="ARBA" id="ARBA00023125"/>
    </source>
</evidence>
<feature type="compositionally biased region" description="Low complexity" evidence="7">
    <location>
        <begin position="267"/>
        <end position="285"/>
    </location>
</feature>
<evidence type="ECO:0000256" key="5">
    <source>
        <dbReference type="ARBA" id="ARBA00023242"/>
    </source>
</evidence>
<proteinExistence type="inferred from homology"/>
<evidence type="ECO:0000256" key="6">
    <source>
        <dbReference type="ARBA" id="ARBA00024343"/>
    </source>
</evidence>
<reference evidence="9" key="1">
    <citation type="journal article" date="2018" name="DNA Res.">
        <title>Multiple hybrid de novo genome assembly of finger millet, an orphan allotetraploid crop.</title>
        <authorList>
            <person name="Hatakeyama M."/>
            <person name="Aluri S."/>
            <person name="Balachadran M.T."/>
            <person name="Sivarajan S.R."/>
            <person name="Patrignani A."/>
            <person name="Gruter S."/>
            <person name="Poveda L."/>
            <person name="Shimizu-Inatsugi R."/>
            <person name="Baeten J."/>
            <person name="Francoijs K.J."/>
            <person name="Nataraja K.N."/>
            <person name="Reddy Y.A.N."/>
            <person name="Phadnis S."/>
            <person name="Ravikumar R.L."/>
            <person name="Schlapbach R."/>
            <person name="Sreeman S.M."/>
            <person name="Shimizu K.K."/>
        </authorList>
    </citation>
    <scope>NUCLEOTIDE SEQUENCE</scope>
</reference>
<evidence type="ECO:0000313" key="9">
    <source>
        <dbReference type="EMBL" id="GJN14694.1"/>
    </source>
</evidence>
<dbReference type="AlphaFoldDB" id="A0AAV5DVE5"/>
<dbReference type="PANTHER" id="PTHR31241">
    <property type="entry name" value="DEHYDRATION-RESPONSIVE ELEMENT-BINDING PROTEIN 2C"/>
    <property type="match status" value="1"/>
</dbReference>
<evidence type="ECO:0000259" key="8">
    <source>
        <dbReference type="PROSITE" id="PS51032"/>
    </source>
</evidence>
<evidence type="ECO:0000256" key="7">
    <source>
        <dbReference type="SAM" id="MobiDB-lite"/>
    </source>
</evidence>
<organism evidence="9 10">
    <name type="scientific">Eleusine coracana subsp. coracana</name>
    <dbReference type="NCBI Taxonomy" id="191504"/>
    <lineage>
        <taxon>Eukaryota</taxon>
        <taxon>Viridiplantae</taxon>
        <taxon>Streptophyta</taxon>
        <taxon>Embryophyta</taxon>
        <taxon>Tracheophyta</taxon>
        <taxon>Spermatophyta</taxon>
        <taxon>Magnoliopsida</taxon>
        <taxon>Liliopsida</taxon>
        <taxon>Poales</taxon>
        <taxon>Poaceae</taxon>
        <taxon>PACMAD clade</taxon>
        <taxon>Chloridoideae</taxon>
        <taxon>Cynodonteae</taxon>
        <taxon>Eleusininae</taxon>
        <taxon>Eleusine</taxon>
    </lineage>
</organism>
<dbReference type="GO" id="GO:0005634">
    <property type="term" value="C:nucleus"/>
    <property type="evidence" value="ECO:0007669"/>
    <property type="project" value="UniProtKB-SubCell"/>
</dbReference>
<dbReference type="GO" id="GO:0003700">
    <property type="term" value="F:DNA-binding transcription factor activity"/>
    <property type="evidence" value="ECO:0007669"/>
    <property type="project" value="InterPro"/>
</dbReference>
<keyword evidence="3" id="KW-0238">DNA-binding</keyword>
<dbReference type="Proteomes" id="UP001054889">
    <property type="component" value="Unassembled WGS sequence"/>
</dbReference>
<evidence type="ECO:0000256" key="1">
    <source>
        <dbReference type="ARBA" id="ARBA00004123"/>
    </source>
</evidence>
<gene>
    <name evidence="9" type="primary">gb01549</name>
    <name evidence="9" type="ORF">PR202_gb01549</name>
</gene>
<keyword evidence="2" id="KW-0805">Transcription regulation</keyword>
<keyword evidence="10" id="KW-1185">Reference proteome</keyword>
<accession>A0AAV5DVE5</accession>
<dbReference type="GO" id="GO:0045893">
    <property type="term" value="P:positive regulation of DNA-templated transcription"/>
    <property type="evidence" value="ECO:0007669"/>
    <property type="project" value="TreeGrafter"/>
</dbReference>
<feature type="compositionally biased region" description="Polar residues" evidence="7">
    <location>
        <begin position="173"/>
        <end position="185"/>
    </location>
</feature>
<evidence type="ECO:0000256" key="4">
    <source>
        <dbReference type="ARBA" id="ARBA00023163"/>
    </source>
</evidence>
<feature type="region of interest" description="Disordered" evidence="7">
    <location>
        <begin position="142"/>
        <end position="200"/>
    </location>
</feature>
<comment type="similarity">
    <text evidence="6">Belongs to the AP2/ERF transcription factor family. ERF subfamily.</text>
</comment>
<feature type="region of interest" description="Disordered" evidence="7">
    <location>
        <begin position="267"/>
        <end position="293"/>
    </location>
</feature>
<dbReference type="InterPro" id="IPR001471">
    <property type="entry name" value="AP2/ERF_dom"/>
</dbReference>
<dbReference type="PROSITE" id="PS51032">
    <property type="entry name" value="AP2_ERF"/>
    <property type="match status" value="1"/>
</dbReference>
<dbReference type="PRINTS" id="PR00367">
    <property type="entry name" value="ETHRSPELEMNT"/>
</dbReference>
<comment type="caution">
    <text evidence="9">The sequence shown here is derived from an EMBL/GenBank/DDBJ whole genome shotgun (WGS) entry which is preliminary data.</text>
</comment>
<sequence length="341" mass="37511">MKRLAFKMRGVESLVTPSRLATVRSNPGPPPVNCHQAWCRRKRTPAAVGPPAHAPLLFPRKPHPCLAHSPRHAPQKQQNRRAHQELIYCLKESVLRRTHLIPARAFLLSEEQEEGGEGGEAIGGGDLFRECSLVLSGTRKSEEAMGVGLESQEMKRAPSAAGKQKARAKGSGATATPLITGSSRPVHQGKGEGPDNRRHRFRGVRQRQWGKWVAEIREPHAGKRYWLGTFDNAVDAALAYDRAAMDIYGDNAFTRLNFPAAATTAPPQCQPAVQPPAAAATTTSAFQEHQPEEKKDDCFDDIAMYIDFDAVADMVPCYPGVKKDDCQFDGFDDSPLWTLDD</sequence>
<feature type="domain" description="AP2/ERF" evidence="8">
    <location>
        <begin position="200"/>
        <end position="259"/>
    </location>
</feature>
<keyword evidence="4" id="KW-0804">Transcription</keyword>
<keyword evidence="5" id="KW-0539">Nucleus</keyword>
<name>A0AAV5DVE5_ELECO</name>
<reference evidence="9" key="2">
    <citation type="submission" date="2021-12" db="EMBL/GenBank/DDBJ databases">
        <title>Resequencing data analysis of finger millet.</title>
        <authorList>
            <person name="Hatakeyama M."/>
            <person name="Aluri S."/>
            <person name="Balachadran M.T."/>
            <person name="Sivarajan S.R."/>
            <person name="Poveda L."/>
            <person name="Shimizu-Inatsugi R."/>
            <person name="Schlapbach R."/>
            <person name="Sreeman S.M."/>
            <person name="Shimizu K.K."/>
        </authorList>
    </citation>
    <scope>NUCLEOTIDE SEQUENCE</scope>
</reference>
<dbReference type="GO" id="GO:0006950">
    <property type="term" value="P:response to stress"/>
    <property type="evidence" value="ECO:0007669"/>
    <property type="project" value="TreeGrafter"/>
</dbReference>
<dbReference type="FunFam" id="3.30.730.10:FF:000001">
    <property type="entry name" value="Ethylene-responsive transcription factor 2"/>
    <property type="match status" value="1"/>
</dbReference>
<dbReference type="Gene3D" id="3.30.730.10">
    <property type="entry name" value="AP2/ERF domain"/>
    <property type="match status" value="1"/>
</dbReference>